<comment type="caution">
    <text evidence="1">The sequence shown here is derived from an EMBL/GenBank/DDBJ whole genome shotgun (WGS) entry which is preliminary data.</text>
</comment>
<evidence type="ECO:0000313" key="2">
    <source>
        <dbReference type="Proteomes" id="UP000245380"/>
    </source>
</evidence>
<dbReference type="PANTHER" id="PTHR37523:SF1">
    <property type="entry name" value="CALCINEURIN-LIKE PHOSPHOESTERASE DOMAIN-CONTAINING PROTEIN"/>
    <property type="match status" value="1"/>
</dbReference>
<dbReference type="OrthoDB" id="332939at2"/>
<dbReference type="Proteomes" id="UP000245380">
    <property type="component" value="Unassembled WGS sequence"/>
</dbReference>
<dbReference type="SUPFAM" id="SSF56300">
    <property type="entry name" value="Metallo-dependent phosphatases"/>
    <property type="match status" value="1"/>
</dbReference>
<sequence>MLLSGVRNVAKGTRLFYTSDIHGSERCFLKFLNTAKFYQANVLVLGGDITGKVVVPLISRGNAYEARFLGQTHEAHTNEELMALEKAIRFNGFYPLRVTQEEYDDLTADAKKQETLFNRLVAESLERWMDMAEERLKGLGVRCFINPGNDDEWIVDEILAKSNFVENHDGGVVQIDDDHEMLVVGHSNTTPFNSPREMSEEDLSHYMSEVSRKLKFPQRAIFTLHVPPYGSGLDNAPLLREHEVVTRGGHTVMTPVGSTAVRATIEQFQPQLGLHGHVHESRGVKKIGRTLCLNPGSEYSEGILHGALVSLTRDKVVGYQLVTA</sequence>
<dbReference type="AlphaFoldDB" id="A0A2U3D7C7"/>
<organism evidence="1 2">
    <name type="scientific">Sulfoacidibacillus thermotolerans</name>
    <name type="common">Acidibacillus sulfuroxidans</name>
    <dbReference type="NCBI Taxonomy" id="1765684"/>
    <lineage>
        <taxon>Bacteria</taxon>
        <taxon>Bacillati</taxon>
        <taxon>Bacillota</taxon>
        <taxon>Bacilli</taxon>
        <taxon>Bacillales</taxon>
        <taxon>Alicyclobacillaceae</taxon>
        <taxon>Sulfoacidibacillus</taxon>
    </lineage>
</organism>
<dbReference type="InterPro" id="IPR029052">
    <property type="entry name" value="Metallo-depent_PP-like"/>
</dbReference>
<name>A0A2U3D7C7_SULT2</name>
<proteinExistence type="predicted"/>
<dbReference type="Gene3D" id="3.60.21.10">
    <property type="match status" value="1"/>
</dbReference>
<accession>A0A2U3D7C7</accession>
<reference evidence="1 2" key="1">
    <citation type="submission" date="2016-11" db="EMBL/GenBank/DDBJ databases">
        <title>Comparative genomics of Acidibacillus ferroxidans species.</title>
        <authorList>
            <person name="Oliveira G."/>
            <person name="Nunes G."/>
            <person name="Oliveira R."/>
            <person name="Araujo F."/>
            <person name="Salim A."/>
            <person name="Scholte L."/>
            <person name="Morais D."/>
            <person name="Nancucheo I."/>
            <person name="Johnson D.B."/>
            <person name="Grail B."/>
            <person name="Bittencourt J."/>
            <person name="Valadares R."/>
        </authorList>
    </citation>
    <scope>NUCLEOTIDE SEQUENCE [LARGE SCALE GENOMIC DNA]</scope>
    <source>
        <strain evidence="1 2">Y002</strain>
    </source>
</reference>
<dbReference type="PANTHER" id="PTHR37523">
    <property type="entry name" value="METALLOPHOSPHOESTERASE"/>
    <property type="match status" value="1"/>
</dbReference>
<keyword evidence="2" id="KW-1185">Reference proteome</keyword>
<gene>
    <name evidence="1" type="ORF">BM613_09785</name>
</gene>
<dbReference type="EMBL" id="MPDK01000017">
    <property type="protein sequence ID" value="PWI57153.1"/>
    <property type="molecule type" value="Genomic_DNA"/>
</dbReference>
<evidence type="ECO:0000313" key="1">
    <source>
        <dbReference type="EMBL" id="PWI57153.1"/>
    </source>
</evidence>
<protein>
    <submittedName>
        <fullName evidence="1">Metallophosphoesterase</fullName>
    </submittedName>
</protein>